<comment type="caution">
    <text evidence="3">The sequence shown here is derived from an EMBL/GenBank/DDBJ whole genome shotgun (WGS) entry which is preliminary data.</text>
</comment>
<dbReference type="InterPro" id="IPR042099">
    <property type="entry name" value="ANL_N_sf"/>
</dbReference>
<dbReference type="PROSITE" id="PS00455">
    <property type="entry name" value="AMP_BINDING"/>
    <property type="match status" value="1"/>
</dbReference>
<accession>A0ABN7QHC1</accession>
<dbReference type="EC" id="6.2.1.3" evidence="3"/>
<dbReference type="Pfam" id="PF13193">
    <property type="entry name" value="AMP-binding_C"/>
    <property type="match status" value="1"/>
</dbReference>
<dbReference type="PANTHER" id="PTHR24096">
    <property type="entry name" value="LONG-CHAIN-FATTY-ACID--COA LIGASE"/>
    <property type="match status" value="1"/>
</dbReference>
<proteinExistence type="predicted"/>
<dbReference type="InterPro" id="IPR020845">
    <property type="entry name" value="AMP-binding_CS"/>
</dbReference>
<keyword evidence="4" id="KW-1185">Reference proteome</keyword>
<dbReference type="Pfam" id="PF00501">
    <property type="entry name" value="AMP-binding"/>
    <property type="match status" value="1"/>
</dbReference>
<dbReference type="EMBL" id="CAJPVI010000071">
    <property type="protein sequence ID" value="CAG2160091.1"/>
    <property type="molecule type" value="Genomic_DNA"/>
</dbReference>
<feature type="domain" description="AMP-binding enzyme C-terminal" evidence="2">
    <location>
        <begin position="426"/>
        <end position="503"/>
    </location>
</feature>
<dbReference type="Gene3D" id="3.40.50.12780">
    <property type="entry name" value="N-terminal domain of ligase-like"/>
    <property type="match status" value="1"/>
</dbReference>
<keyword evidence="3" id="KW-0436">Ligase</keyword>
<name>A0ABN7QHC1_9BURK</name>
<protein>
    <submittedName>
        <fullName evidence="3">Long-chain-fatty-acid--CoA ligase FadD13</fullName>
        <ecNumber evidence="3">6.2.1.3</ecNumber>
    </submittedName>
</protein>
<dbReference type="Gene3D" id="3.30.300.30">
    <property type="match status" value="1"/>
</dbReference>
<feature type="domain" description="AMP-dependent synthetase/ligase" evidence="1">
    <location>
        <begin position="11"/>
        <end position="364"/>
    </location>
</feature>
<dbReference type="InterPro" id="IPR000873">
    <property type="entry name" value="AMP-dep_synth/lig_dom"/>
</dbReference>
<reference evidence="3 4" key="1">
    <citation type="submission" date="2021-03" db="EMBL/GenBank/DDBJ databases">
        <authorList>
            <person name="Peeters C."/>
        </authorList>
    </citation>
    <scope>NUCLEOTIDE SEQUENCE [LARGE SCALE GENOMIC DNA]</scope>
    <source>
        <strain evidence="3 4">LMG 26411</strain>
    </source>
</reference>
<dbReference type="Proteomes" id="UP000672657">
    <property type="component" value="Unassembled WGS sequence"/>
</dbReference>
<organism evidence="3 4">
    <name type="scientific">Cupriavidus numazuensis</name>
    <dbReference type="NCBI Taxonomy" id="221992"/>
    <lineage>
        <taxon>Bacteria</taxon>
        <taxon>Pseudomonadati</taxon>
        <taxon>Pseudomonadota</taxon>
        <taxon>Betaproteobacteria</taxon>
        <taxon>Burkholderiales</taxon>
        <taxon>Burkholderiaceae</taxon>
        <taxon>Cupriavidus</taxon>
    </lineage>
</organism>
<dbReference type="InterPro" id="IPR025110">
    <property type="entry name" value="AMP-bd_C"/>
</dbReference>
<dbReference type="InterPro" id="IPR045851">
    <property type="entry name" value="AMP-bd_C_sf"/>
</dbReference>
<evidence type="ECO:0000259" key="2">
    <source>
        <dbReference type="Pfam" id="PF13193"/>
    </source>
</evidence>
<evidence type="ECO:0000313" key="4">
    <source>
        <dbReference type="Proteomes" id="UP000672657"/>
    </source>
</evidence>
<dbReference type="RefSeq" id="WP_211957978.1">
    <property type="nucleotide sequence ID" value="NZ_CAJPVI010000071.1"/>
</dbReference>
<dbReference type="PANTHER" id="PTHR24096:SF323">
    <property type="entry name" value="BLR3536 PROTEIN"/>
    <property type="match status" value="1"/>
</dbReference>
<evidence type="ECO:0000259" key="1">
    <source>
        <dbReference type="Pfam" id="PF00501"/>
    </source>
</evidence>
<dbReference type="GO" id="GO:0004467">
    <property type="term" value="F:long-chain fatty acid-CoA ligase activity"/>
    <property type="evidence" value="ECO:0007669"/>
    <property type="project" value="UniProtKB-EC"/>
</dbReference>
<evidence type="ECO:0000313" key="3">
    <source>
        <dbReference type="EMBL" id="CAG2160091.1"/>
    </source>
</evidence>
<gene>
    <name evidence="3" type="ORF">LMG26411_07215</name>
</gene>
<dbReference type="SUPFAM" id="SSF56801">
    <property type="entry name" value="Acetyl-CoA synthetase-like"/>
    <property type="match status" value="1"/>
</dbReference>
<sequence>MTMIPKFLGDHAALTPDKPAVINGTTGERLTYRELEERSNRFAQYLHAQGLRRGDHFAILLENNIRCFELCWAALRSGLLVTPVNRYLTAPEAAYIIADSNARAVVTSWAMRELADPLRDLIPAGCARLMVDGTIPGWESYEEAVAAYPAERLADEWLGATMVYSSGTTGRPKGIIRAQPAGKVTEGSGSARRPQFDRYGFNADTVYLSPAPLYHTAPLGYGLETQFGGGTVVFMDKFDAEDALRLIERYRVTHSQWVPTMFIRMLKLDAAQRSAYDLSSHRVAIHAAAPCPQETKREMIDWWGPILHEYYAATEGNGSTSLDTHEWLAHPGSVGKALLGQIRICDDDGNELPAGETGTVYFERDTLPFHYHNDPEKTRAAQHPRHPTWTAVGDVGRVDAEGYLYLTDRKAFMIISGGVNIYPQAIEDALVIHPSVGDAAVIGVPNAEMGEEVKAVVEPAAGVAPSPELAEALLAYLRTKVAKYMVPRSVDFIDTMPRLPTGKLYKASLRERYWKAP</sequence>